<organism evidence="1 2">
    <name type="scientific">Mucilaginibacter mali</name>
    <dbReference type="NCBI Taxonomy" id="2740462"/>
    <lineage>
        <taxon>Bacteria</taxon>
        <taxon>Pseudomonadati</taxon>
        <taxon>Bacteroidota</taxon>
        <taxon>Sphingobacteriia</taxon>
        <taxon>Sphingobacteriales</taxon>
        <taxon>Sphingobacteriaceae</taxon>
        <taxon>Mucilaginibacter</taxon>
    </lineage>
</organism>
<name>A0A7D4UAU8_9SPHI</name>
<dbReference type="EMBL" id="CP054139">
    <property type="protein sequence ID" value="QKJ30298.1"/>
    <property type="molecule type" value="Genomic_DNA"/>
</dbReference>
<protein>
    <submittedName>
        <fullName evidence="1">Uncharacterized protein</fullName>
    </submittedName>
</protein>
<gene>
    <name evidence="1" type="ORF">HQ865_11165</name>
</gene>
<evidence type="ECO:0000313" key="2">
    <source>
        <dbReference type="Proteomes" id="UP000505355"/>
    </source>
</evidence>
<reference evidence="1 2" key="1">
    <citation type="submission" date="2020-05" db="EMBL/GenBank/DDBJ databases">
        <title>Mucilaginibacter mali sp. nov.</title>
        <authorList>
            <person name="Kim H.S."/>
            <person name="Lee K.C."/>
            <person name="Suh M.K."/>
            <person name="Kim J.-S."/>
            <person name="Han K.-I."/>
            <person name="Eom M.K."/>
            <person name="Shin Y.K."/>
            <person name="Lee J.-S."/>
        </authorList>
    </citation>
    <scope>NUCLEOTIDE SEQUENCE [LARGE SCALE GENOMIC DNA]</scope>
    <source>
        <strain evidence="1 2">G2-14</strain>
    </source>
</reference>
<dbReference type="AlphaFoldDB" id="A0A7D4UAU8"/>
<keyword evidence="2" id="KW-1185">Reference proteome</keyword>
<proteinExistence type="predicted"/>
<dbReference type="RefSeq" id="WP_173414985.1">
    <property type="nucleotide sequence ID" value="NZ_CP054139.1"/>
</dbReference>
<evidence type="ECO:0000313" key="1">
    <source>
        <dbReference type="EMBL" id="QKJ30298.1"/>
    </source>
</evidence>
<sequence length="87" mass="10117">MEFYDDEIGQIRHLVKEHALNGNIYITFCDNGEKISIDHLNFFQDDWAANENCYENSTDVDRYAITTTSKIIAQIENQLSQKDQVTI</sequence>
<accession>A0A7D4UAU8</accession>
<dbReference type="KEGG" id="mmab:HQ865_11165"/>
<dbReference type="Proteomes" id="UP000505355">
    <property type="component" value="Chromosome"/>
</dbReference>